<sequence>MMRCLVRYTILWCTTQKESGLQKAEHGFTHLSPVFVKHSRCVDTAQISANGSPLTVIAIGSWTNRRPPISTPQLEQNDEEVECTSKEWKARAVRISSEESS</sequence>
<reference evidence="1" key="1">
    <citation type="submission" date="2021-06" db="EMBL/GenBank/DDBJ databases">
        <title>Parelaphostrongylus tenuis whole genome reference sequence.</title>
        <authorList>
            <person name="Garwood T.J."/>
            <person name="Larsen P.A."/>
            <person name="Fountain-Jones N.M."/>
            <person name="Garbe J.R."/>
            <person name="Macchietto M.G."/>
            <person name="Kania S.A."/>
            <person name="Gerhold R.W."/>
            <person name="Richards J.E."/>
            <person name="Wolf T.M."/>
        </authorList>
    </citation>
    <scope>NUCLEOTIDE SEQUENCE</scope>
    <source>
        <strain evidence="1">MNPRO001-30</strain>
        <tissue evidence="1">Meninges</tissue>
    </source>
</reference>
<evidence type="ECO:0000313" key="1">
    <source>
        <dbReference type="EMBL" id="KAJ1367449.1"/>
    </source>
</evidence>
<accession>A0AAD5R0Y3</accession>
<protein>
    <submittedName>
        <fullName evidence="1">Uncharacterized protein</fullName>
    </submittedName>
</protein>
<comment type="caution">
    <text evidence="1">The sequence shown here is derived from an EMBL/GenBank/DDBJ whole genome shotgun (WGS) entry which is preliminary data.</text>
</comment>
<dbReference type="Proteomes" id="UP001196413">
    <property type="component" value="Unassembled WGS sequence"/>
</dbReference>
<keyword evidence="2" id="KW-1185">Reference proteome</keyword>
<proteinExistence type="predicted"/>
<name>A0AAD5R0Y3_PARTN</name>
<dbReference type="AlphaFoldDB" id="A0AAD5R0Y3"/>
<dbReference type="EMBL" id="JAHQIW010005902">
    <property type="protein sequence ID" value="KAJ1367449.1"/>
    <property type="molecule type" value="Genomic_DNA"/>
</dbReference>
<gene>
    <name evidence="1" type="ORF">KIN20_028359</name>
</gene>
<organism evidence="1 2">
    <name type="scientific">Parelaphostrongylus tenuis</name>
    <name type="common">Meningeal worm</name>
    <dbReference type="NCBI Taxonomy" id="148309"/>
    <lineage>
        <taxon>Eukaryota</taxon>
        <taxon>Metazoa</taxon>
        <taxon>Ecdysozoa</taxon>
        <taxon>Nematoda</taxon>
        <taxon>Chromadorea</taxon>
        <taxon>Rhabditida</taxon>
        <taxon>Rhabditina</taxon>
        <taxon>Rhabditomorpha</taxon>
        <taxon>Strongyloidea</taxon>
        <taxon>Metastrongylidae</taxon>
        <taxon>Parelaphostrongylus</taxon>
    </lineage>
</organism>
<evidence type="ECO:0000313" key="2">
    <source>
        <dbReference type="Proteomes" id="UP001196413"/>
    </source>
</evidence>